<sequence>MKPRTGEMRLAWALEKSATFAALHRSPLFDLLDLDLNEEDARDQFACWLWRTTIPDQIAARWGGRRPTDERSQRGFKDQMTTFLQAPRHYGEQERNEFKIDKKLTEFRGKCFASTVVDGIDQLHKTSPARAIPAPYQMEPELRRLIGLDHPDALCIMLLGVKHPGPMPGIRVLATQGCAIWLTRWHTRYPERVKDMRQFLIELGDKDDSIKHVIAAWERTTVLGSI</sequence>
<proteinExistence type="predicted"/>
<dbReference type="EMBL" id="JBOK01000006">
    <property type="protein sequence ID" value="EXU80598.1"/>
    <property type="molecule type" value="Genomic_DNA"/>
</dbReference>
<name>A0A014NM94_9BURK</name>
<evidence type="ECO:0000313" key="1">
    <source>
        <dbReference type="EMBL" id="EXU80598.1"/>
    </source>
</evidence>
<accession>A0A014NM94</accession>
<dbReference type="AlphaFoldDB" id="A0A014NM94"/>
<gene>
    <name evidence="1" type="ORF">AX13_15165</name>
</gene>
<organism evidence="1 2">
    <name type="scientific">Comamonas aquatica DA1877</name>
    <dbReference type="NCBI Taxonomy" id="1457173"/>
    <lineage>
        <taxon>Bacteria</taxon>
        <taxon>Pseudomonadati</taxon>
        <taxon>Pseudomonadota</taxon>
        <taxon>Betaproteobacteria</taxon>
        <taxon>Burkholderiales</taxon>
        <taxon>Comamonadaceae</taxon>
        <taxon>Comamonas</taxon>
    </lineage>
</organism>
<dbReference type="Proteomes" id="UP000020766">
    <property type="component" value="Unassembled WGS sequence"/>
</dbReference>
<keyword evidence="2" id="KW-1185">Reference proteome</keyword>
<protein>
    <submittedName>
        <fullName evidence="1">Uncharacterized protein</fullName>
    </submittedName>
</protein>
<evidence type="ECO:0000313" key="2">
    <source>
        <dbReference type="Proteomes" id="UP000020766"/>
    </source>
</evidence>
<reference evidence="1 2" key="1">
    <citation type="submission" date="2014-01" db="EMBL/GenBank/DDBJ databases">
        <title>Interspecies Systems Biology Uncovers Metabolites Affecting C. elegans Gene Expression and Life History Traits.</title>
        <authorList>
            <person name="Watson E."/>
            <person name="Macneil L.T."/>
            <person name="Ritter A.D."/>
            <person name="Yilmaz L.S."/>
            <person name="Rosebrock A.P."/>
            <person name="Caudy A.A."/>
            <person name="Walhout A.J."/>
        </authorList>
    </citation>
    <scope>NUCLEOTIDE SEQUENCE [LARGE SCALE GENOMIC DNA]</scope>
    <source>
        <strain evidence="1 2">DA1877</strain>
    </source>
</reference>
<comment type="caution">
    <text evidence="1">The sequence shown here is derived from an EMBL/GenBank/DDBJ whole genome shotgun (WGS) entry which is preliminary data.</text>
</comment>